<dbReference type="Proteomes" id="UP000038622">
    <property type="component" value="Unassembled WGS sequence"/>
</dbReference>
<dbReference type="InterPro" id="IPR050334">
    <property type="entry name" value="Molybdenum_import_ModC"/>
</dbReference>
<keyword evidence="2 7" id="KW-0067">ATP-binding</keyword>
<gene>
    <name evidence="4" type="ORF">HAL011_02100</name>
    <name evidence="5" type="ORF">HAL013_16630</name>
    <name evidence="7" type="ORF">HAL07_09960</name>
    <name evidence="6" type="ORF">HAL09_05430</name>
</gene>
<dbReference type="RefSeq" id="WP_053941976.1">
    <property type="nucleotide sequence ID" value="NZ_BSCV01000015.1"/>
</dbReference>
<evidence type="ECO:0000313" key="5">
    <source>
        <dbReference type="EMBL" id="CRF43426.1"/>
    </source>
</evidence>
<dbReference type="GO" id="GO:0005524">
    <property type="term" value="F:ATP binding"/>
    <property type="evidence" value="ECO:0007669"/>
    <property type="project" value="UniProtKB-KW"/>
</dbReference>
<protein>
    <submittedName>
        <fullName evidence="4">ABC transporter</fullName>
    </submittedName>
    <submittedName>
        <fullName evidence="7">Molybdenum transport ATP-binding protein ModC (TC 3.A.1.8.1)</fullName>
    </submittedName>
</protein>
<evidence type="ECO:0000313" key="7">
    <source>
        <dbReference type="EMBL" id="CRF52531.1"/>
    </source>
</evidence>
<dbReference type="InterPro" id="IPR027417">
    <property type="entry name" value="P-loop_NTPase"/>
</dbReference>
<dbReference type="EMBL" id="CDMH01000068">
    <property type="protein sequence ID" value="CRF43426.1"/>
    <property type="molecule type" value="Genomic_DNA"/>
</dbReference>
<accession>A0A0K2X4R4</accession>
<dbReference type="SUPFAM" id="SSF52540">
    <property type="entry name" value="P-loop containing nucleoside triphosphate hydrolases"/>
    <property type="match status" value="1"/>
</dbReference>
<evidence type="ECO:0000256" key="1">
    <source>
        <dbReference type="ARBA" id="ARBA00022741"/>
    </source>
</evidence>
<dbReference type="Pfam" id="PF00005">
    <property type="entry name" value="ABC_tran"/>
    <property type="match status" value="1"/>
</dbReference>
<dbReference type="OrthoDB" id="9814623at2"/>
<dbReference type="PANTHER" id="PTHR43514:SF1">
    <property type="entry name" value="SULFATE_THIOSULFATE IMPORT ATP-BINDING PROTEIN CYSA"/>
    <property type="match status" value="1"/>
</dbReference>
<reference evidence="4" key="1">
    <citation type="submission" date="2014-12" db="EMBL/GenBank/DDBJ databases">
        <title>Whole genome sequences of four Staphylococcus schleiferi canine isolates.</title>
        <authorList>
            <person name="Misic A.M."/>
            <person name="Cain C."/>
            <person name="Morris D.O."/>
            <person name="Rankin S."/>
            <person name="Beiting D."/>
        </authorList>
    </citation>
    <scope>NUCLEOTIDE SEQUENCE</scope>
    <source>
        <strain evidence="4">ASB11</strain>
        <strain evidence="5">ASB13</strain>
        <strain evidence="7">ASB7</strain>
        <strain evidence="6">ASB9</strain>
    </source>
</reference>
<dbReference type="PROSITE" id="PS50893">
    <property type="entry name" value="ABC_TRANSPORTER_2"/>
    <property type="match status" value="1"/>
</dbReference>
<dbReference type="EMBL" id="CDML01000006">
    <property type="protein sequence ID" value="CRF40453.1"/>
    <property type="molecule type" value="Genomic_DNA"/>
</dbReference>
<dbReference type="InterPro" id="IPR017871">
    <property type="entry name" value="ABC_transporter-like_CS"/>
</dbReference>
<dbReference type="Gene3D" id="3.40.50.300">
    <property type="entry name" value="P-loop containing nucleotide triphosphate hydrolases"/>
    <property type="match status" value="1"/>
</dbReference>
<dbReference type="GeneID" id="82131957"/>
<dbReference type="EMBL" id="CDMN01000021">
    <property type="protein sequence ID" value="CRF43979.1"/>
    <property type="molecule type" value="Genomic_DNA"/>
</dbReference>
<evidence type="ECO:0000256" key="2">
    <source>
        <dbReference type="ARBA" id="ARBA00022840"/>
    </source>
</evidence>
<feature type="domain" description="ABC transporter" evidence="3">
    <location>
        <begin position="1"/>
        <end position="234"/>
    </location>
</feature>
<reference evidence="8" key="3">
    <citation type="submission" date="2014-12" db="EMBL/GenBank/DDBJ databases">
        <authorList>
            <person name="Smet A."/>
        </authorList>
    </citation>
    <scope>NUCLEOTIDE SEQUENCE [LARGE SCALE GENOMIC DNA]</scope>
</reference>
<dbReference type="InterPro" id="IPR003439">
    <property type="entry name" value="ABC_transporter-like_ATP-bd"/>
</dbReference>
<dbReference type="Proteomes" id="UP000043437">
    <property type="component" value="Unassembled WGS sequence"/>
</dbReference>
<dbReference type="PANTHER" id="PTHR43514">
    <property type="entry name" value="ABC TRANSPORTER I FAMILY MEMBER 10"/>
    <property type="match status" value="1"/>
</dbReference>
<evidence type="ECO:0000313" key="6">
    <source>
        <dbReference type="EMBL" id="CRF43979.1"/>
    </source>
</evidence>
<evidence type="ECO:0000313" key="9">
    <source>
        <dbReference type="Proteomes" id="UP000041394"/>
    </source>
</evidence>
<evidence type="ECO:0000259" key="3">
    <source>
        <dbReference type="PROSITE" id="PS50893"/>
    </source>
</evidence>
<dbReference type="PROSITE" id="PS00211">
    <property type="entry name" value="ABC_TRANSPORTER_1"/>
    <property type="match status" value="1"/>
</dbReference>
<dbReference type="Proteomes" id="UP000041394">
    <property type="component" value="Unassembled WGS sequence"/>
</dbReference>
<keyword evidence="1" id="KW-0547">Nucleotide-binding</keyword>
<dbReference type="SMART" id="SM00382">
    <property type="entry name" value="AAA"/>
    <property type="match status" value="1"/>
</dbReference>
<evidence type="ECO:0000313" key="10">
    <source>
        <dbReference type="Proteomes" id="UP000043437"/>
    </source>
</evidence>
<dbReference type="InterPro" id="IPR003593">
    <property type="entry name" value="AAA+_ATPase"/>
</dbReference>
<keyword evidence="8" id="KW-1185">Reference proteome</keyword>
<dbReference type="GO" id="GO:0016887">
    <property type="term" value="F:ATP hydrolysis activity"/>
    <property type="evidence" value="ECO:0007669"/>
    <property type="project" value="InterPro"/>
</dbReference>
<reference evidence="9 10" key="2">
    <citation type="submission" date="2014-12" db="EMBL/GenBank/DDBJ databases">
        <authorList>
            <person name="Jaenicke S."/>
        </authorList>
    </citation>
    <scope>NUCLEOTIDE SEQUENCE [LARGE SCALE GENOMIC DNA]</scope>
</reference>
<evidence type="ECO:0000313" key="4">
    <source>
        <dbReference type="EMBL" id="CRF40453.1"/>
    </source>
</evidence>
<sequence>MLEIFIKKCLKGTQGDFCLQVDLCLKSTQTIALMGSSGVGKSTLLRTLAGLETPDSGRIVFKGQVWCDTKKQINLSSQARKVGFVFQDYGLFPHLNTQQNIAFANPKHPKIAEIIALMELEGLLKRPIATLSGGQMQRVALARAILRALDGGSLLCLDEGLSALDGRIRSKLQEQIKFLSAHFKLTTLLITHDLLEAYKMADTLIYLQAQGQTHSAKIQSLNLPSQSLQAKVLQCQDAQATLALEPQILRLPCAKELKEGACVVLESDNLTINVLESPL</sequence>
<organism evidence="4 8">
    <name type="scientific">Helicobacter ailurogastricus</name>
    <dbReference type="NCBI Taxonomy" id="1578720"/>
    <lineage>
        <taxon>Bacteria</taxon>
        <taxon>Pseudomonadati</taxon>
        <taxon>Campylobacterota</taxon>
        <taxon>Epsilonproteobacteria</taxon>
        <taxon>Campylobacterales</taxon>
        <taxon>Helicobacteraceae</taxon>
        <taxon>Helicobacter</taxon>
    </lineage>
</organism>
<proteinExistence type="predicted"/>
<dbReference type="STRING" id="1578720.HAL011_02100"/>
<dbReference type="AlphaFoldDB" id="A0A0K2X4R4"/>
<evidence type="ECO:0000313" key="8">
    <source>
        <dbReference type="Proteomes" id="UP000038622"/>
    </source>
</evidence>
<dbReference type="EMBL" id="CDMG01000006">
    <property type="protein sequence ID" value="CRF52531.1"/>
    <property type="molecule type" value="Genomic_DNA"/>
</dbReference>
<dbReference type="Proteomes" id="UP000045175">
    <property type="component" value="Unassembled WGS sequence"/>
</dbReference>
<name>A0A0K2X4R4_9HELI</name>